<dbReference type="Proteomes" id="UP000886847">
    <property type="component" value="Unassembled WGS sequence"/>
</dbReference>
<feature type="transmembrane region" description="Helical" evidence="2">
    <location>
        <begin position="282"/>
        <end position="304"/>
    </location>
</feature>
<sequence length="424" mass="46695">MLEKIFGKKSTGVVYILSAGFILLALGGAYAAYFAAQRGDLYALYGMTAFSAFELCIISLPVFLQKKLRLYIPPAIEIGLCLYSALFFAVQYLYIPRTAVIDFLLPFLGGFVFAMPVFSILYSLQLRRGKGKKRRSVVAVSVLSFFATAVCILCFSGISFLLVALFDATTAERFLRELAFSSAQFAGTALLCLIGGLTAHSHRRRFAIRSFKDTDRAKEAALKEDDKTELAVIENISGDSTDYRRLFGRAKAQFFLARIVYLALYAGYAVFTGVAFRHTGKFAALVSALFAVGFALTALVYVYEYYLLRHGQPNQRLRRLKIAKIVVRLYSLALVLASTVGADFAELPLPAVFSLAMAAFNLCMLFYNLFGKPRHYPAAPPLRKRAHDRQEEAAAREDTGKEGAQGMPAAGEAGTRGEDEAAQE</sequence>
<evidence type="ECO:0000256" key="2">
    <source>
        <dbReference type="SAM" id="Phobius"/>
    </source>
</evidence>
<protein>
    <submittedName>
        <fullName evidence="3">Uncharacterized protein</fullName>
    </submittedName>
</protein>
<feature type="transmembrane region" description="Helical" evidence="2">
    <location>
        <begin position="12"/>
        <end position="36"/>
    </location>
</feature>
<reference evidence="3" key="1">
    <citation type="journal article" date="2021" name="PeerJ">
        <title>Extensive microbial diversity within the chicken gut microbiome revealed by metagenomics and culture.</title>
        <authorList>
            <person name="Gilroy R."/>
            <person name="Ravi A."/>
            <person name="Getino M."/>
            <person name="Pursley I."/>
            <person name="Horton D.L."/>
            <person name="Alikhan N.F."/>
            <person name="Baker D."/>
            <person name="Gharbi K."/>
            <person name="Hall N."/>
            <person name="Watson M."/>
            <person name="Adriaenssens E.M."/>
            <person name="Foster-Nyarko E."/>
            <person name="Jarju S."/>
            <person name="Secka A."/>
            <person name="Antonio M."/>
            <person name="Oren A."/>
            <person name="Chaudhuri R.R."/>
            <person name="La Ragione R."/>
            <person name="Hildebrand F."/>
            <person name="Pallen M.J."/>
        </authorList>
    </citation>
    <scope>NUCLEOTIDE SEQUENCE</scope>
    <source>
        <strain evidence="3">2189</strain>
    </source>
</reference>
<name>A0A9D1VZH0_9FIRM</name>
<proteinExistence type="predicted"/>
<comment type="caution">
    <text evidence="3">The sequence shown here is derived from an EMBL/GenBank/DDBJ whole genome shotgun (WGS) entry which is preliminary data.</text>
</comment>
<feature type="transmembrane region" description="Helical" evidence="2">
    <location>
        <begin position="178"/>
        <end position="199"/>
    </location>
</feature>
<evidence type="ECO:0000256" key="1">
    <source>
        <dbReference type="SAM" id="MobiDB-lite"/>
    </source>
</evidence>
<feature type="region of interest" description="Disordered" evidence="1">
    <location>
        <begin position="380"/>
        <end position="424"/>
    </location>
</feature>
<feature type="transmembrane region" description="Helical" evidence="2">
    <location>
        <begin position="136"/>
        <end position="166"/>
    </location>
</feature>
<organism evidence="3 4">
    <name type="scientific">Candidatus Borkfalkia faecavium</name>
    <dbReference type="NCBI Taxonomy" id="2838508"/>
    <lineage>
        <taxon>Bacteria</taxon>
        <taxon>Bacillati</taxon>
        <taxon>Bacillota</taxon>
        <taxon>Clostridia</taxon>
        <taxon>Christensenellales</taxon>
        <taxon>Christensenellaceae</taxon>
        <taxon>Candidatus Borkfalkia</taxon>
    </lineage>
</organism>
<keyword evidence="2" id="KW-0472">Membrane</keyword>
<evidence type="ECO:0000313" key="4">
    <source>
        <dbReference type="Proteomes" id="UP000886847"/>
    </source>
</evidence>
<feature type="transmembrane region" description="Helical" evidence="2">
    <location>
        <begin position="351"/>
        <end position="370"/>
    </location>
</feature>
<feature type="transmembrane region" description="Helical" evidence="2">
    <location>
        <begin position="254"/>
        <end position="276"/>
    </location>
</feature>
<feature type="transmembrane region" description="Helical" evidence="2">
    <location>
        <begin position="76"/>
        <end position="95"/>
    </location>
</feature>
<keyword evidence="2" id="KW-0812">Transmembrane</keyword>
<reference evidence="3" key="2">
    <citation type="submission" date="2021-04" db="EMBL/GenBank/DDBJ databases">
        <authorList>
            <person name="Gilroy R."/>
        </authorList>
    </citation>
    <scope>NUCLEOTIDE SEQUENCE</scope>
    <source>
        <strain evidence="3">2189</strain>
    </source>
</reference>
<dbReference type="EMBL" id="DXEW01000004">
    <property type="protein sequence ID" value="HIX49799.1"/>
    <property type="molecule type" value="Genomic_DNA"/>
</dbReference>
<gene>
    <name evidence="3" type="ORF">H9851_00745</name>
</gene>
<dbReference type="AlphaFoldDB" id="A0A9D1VZH0"/>
<feature type="transmembrane region" description="Helical" evidence="2">
    <location>
        <begin position="325"/>
        <end position="345"/>
    </location>
</feature>
<feature type="transmembrane region" description="Helical" evidence="2">
    <location>
        <begin position="42"/>
        <end position="64"/>
    </location>
</feature>
<feature type="transmembrane region" description="Helical" evidence="2">
    <location>
        <begin position="101"/>
        <end position="124"/>
    </location>
</feature>
<accession>A0A9D1VZH0</accession>
<feature type="compositionally biased region" description="Basic and acidic residues" evidence="1">
    <location>
        <begin position="415"/>
        <end position="424"/>
    </location>
</feature>
<evidence type="ECO:0000313" key="3">
    <source>
        <dbReference type="EMBL" id="HIX49799.1"/>
    </source>
</evidence>
<keyword evidence="2" id="KW-1133">Transmembrane helix</keyword>
<feature type="compositionally biased region" description="Basic and acidic residues" evidence="1">
    <location>
        <begin position="388"/>
        <end position="401"/>
    </location>
</feature>